<dbReference type="GO" id="GO:0008395">
    <property type="term" value="F:steroid hydroxylase activity"/>
    <property type="evidence" value="ECO:0007669"/>
    <property type="project" value="TreeGrafter"/>
</dbReference>
<dbReference type="GeneID" id="63864025"/>
<evidence type="ECO:0000256" key="2">
    <source>
        <dbReference type="ARBA" id="ARBA00010617"/>
    </source>
</evidence>
<comment type="similarity">
    <text evidence="2">Belongs to the cytochrome P450 family.</text>
</comment>
<dbReference type="InterPro" id="IPR050529">
    <property type="entry name" value="CYP450_sterol_14alpha_dmase"/>
</dbReference>
<gene>
    <name evidence="8" type="ORF">BO72DRAFT_465235</name>
</gene>
<dbReference type="InterPro" id="IPR036396">
    <property type="entry name" value="Cyt_P450_sf"/>
</dbReference>
<keyword evidence="6" id="KW-0503">Monooxygenase</keyword>
<evidence type="ECO:0000256" key="6">
    <source>
        <dbReference type="ARBA" id="ARBA00023033"/>
    </source>
</evidence>
<dbReference type="AlphaFoldDB" id="A0A8G1W2W4"/>
<evidence type="ECO:0000313" key="8">
    <source>
        <dbReference type="EMBL" id="RAK81872.1"/>
    </source>
</evidence>
<keyword evidence="9" id="KW-1185">Reference proteome</keyword>
<dbReference type="SUPFAM" id="SSF48264">
    <property type="entry name" value="Cytochrome P450"/>
    <property type="match status" value="1"/>
</dbReference>
<protein>
    <submittedName>
        <fullName evidence="8">Cytochrome P450</fullName>
    </submittedName>
</protein>
<comment type="cofactor">
    <cofactor evidence="1">
        <name>heme</name>
        <dbReference type="ChEBI" id="CHEBI:30413"/>
    </cofactor>
</comment>
<dbReference type="CDD" id="cd11040">
    <property type="entry name" value="CYP7_CYP8-like"/>
    <property type="match status" value="1"/>
</dbReference>
<organism evidence="8 9">
    <name type="scientific">Aspergillus fijiensis CBS 313.89</name>
    <dbReference type="NCBI Taxonomy" id="1448319"/>
    <lineage>
        <taxon>Eukaryota</taxon>
        <taxon>Fungi</taxon>
        <taxon>Dikarya</taxon>
        <taxon>Ascomycota</taxon>
        <taxon>Pezizomycotina</taxon>
        <taxon>Eurotiomycetes</taxon>
        <taxon>Eurotiomycetidae</taxon>
        <taxon>Eurotiales</taxon>
        <taxon>Aspergillaceae</taxon>
        <taxon>Aspergillus</taxon>
    </lineage>
</organism>
<evidence type="ECO:0000256" key="7">
    <source>
        <dbReference type="SAM" id="SignalP"/>
    </source>
</evidence>
<keyword evidence="6" id="KW-0560">Oxidoreductase</keyword>
<keyword evidence="4" id="KW-0479">Metal-binding</keyword>
<reference evidence="8 9" key="1">
    <citation type="submission" date="2018-02" db="EMBL/GenBank/DDBJ databases">
        <title>The genomes of Aspergillus section Nigri reveals drivers in fungal speciation.</title>
        <authorList>
            <consortium name="DOE Joint Genome Institute"/>
            <person name="Vesth T.C."/>
            <person name="Nybo J."/>
            <person name="Theobald S."/>
            <person name="Brandl J."/>
            <person name="Frisvad J.C."/>
            <person name="Nielsen K.F."/>
            <person name="Lyhne E.K."/>
            <person name="Kogle M.E."/>
            <person name="Kuo A."/>
            <person name="Riley R."/>
            <person name="Clum A."/>
            <person name="Nolan M."/>
            <person name="Lipzen A."/>
            <person name="Salamov A."/>
            <person name="Henrissat B."/>
            <person name="Wiebenga A."/>
            <person name="De vries R.P."/>
            <person name="Grigoriev I.V."/>
            <person name="Mortensen U.H."/>
            <person name="Andersen M.R."/>
            <person name="Baker S.E."/>
        </authorList>
    </citation>
    <scope>NUCLEOTIDE SEQUENCE [LARGE SCALE GENOMIC DNA]</scope>
    <source>
        <strain evidence="8 9">CBS 313.89</strain>
    </source>
</reference>
<evidence type="ECO:0000256" key="4">
    <source>
        <dbReference type="ARBA" id="ARBA00022723"/>
    </source>
</evidence>
<evidence type="ECO:0000313" key="9">
    <source>
        <dbReference type="Proteomes" id="UP000249789"/>
    </source>
</evidence>
<dbReference type="Proteomes" id="UP000249789">
    <property type="component" value="Unassembled WGS sequence"/>
</dbReference>
<name>A0A8G1W2W4_9EURO</name>
<keyword evidence="5" id="KW-0408">Iron</keyword>
<dbReference type="OrthoDB" id="1470350at2759"/>
<dbReference type="VEuPathDB" id="FungiDB:BO72DRAFT_465235"/>
<dbReference type="GO" id="GO:0020037">
    <property type="term" value="F:heme binding"/>
    <property type="evidence" value="ECO:0007669"/>
    <property type="project" value="InterPro"/>
</dbReference>
<evidence type="ECO:0000256" key="5">
    <source>
        <dbReference type="ARBA" id="ARBA00023004"/>
    </source>
</evidence>
<dbReference type="InterPro" id="IPR001128">
    <property type="entry name" value="Cyt_P450"/>
</dbReference>
<dbReference type="GO" id="GO:0016705">
    <property type="term" value="F:oxidoreductase activity, acting on paired donors, with incorporation or reduction of molecular oxygen"/>
    <property type="evidence" value="ECO:0007669"/>
    <property type="project" value="InterPro"/>
</dbReference>
<feature type="signal peptide" evidence="7">
    <location>
        <begin position="1"/>
        <end position="16"/>
    </location>
</feature>
<dbReference type="GO" id="GO:0005506">
    <property type="term" value="F:iron ion binding"/>
    <property type="evidence" value="ECO:0007669"/>
    <property type="project" value="InterPro"/>
</dbReference>
<keyword evidence="7" id="KW-0732">Signal</keyword>
<dbReference type="PANTHER" id="PTHR24304">
    <property type="entry name" value="CYTOCHROME P450 FAMILY 7"/>
    <property type="match status" value="1"/>
</dbReference>
<evidence type="ECO:0000256" key="3">
    <source>
        <dbReference type="ARBA" id="ARBA00022617"/>
    </source>
</evidence>
<evidence type="ECO:0000256" key="1">
    <source>
        <dbReference type="ARBA" id="ARBA00001971"/>
    </source>
</evidence>
<dbReference type="EMBL" id="KZ824624">
    <property type="protein sequence ID" value="RAK81872.1"/>
    <property type="molecule type" value="Genomic_DNA"/>
</dbReference>
<keyword evidence="3" id="KW-0349">Heme</keyword>
<proteinExistence type="inferred from homology"/>
<dbReference type="Pfam" id="PF00067">
    <property type="entry name" value="p450"/>
    <property type="match status" value="1"/>
</dbReference>
<feature type="chain" id="PRO_5034633635" evidence="7">
    <location>
        <begin position="17"/>
        <end position="453"/>
    </location>
</feature>
<accession>A0A8G1W2W4</accession>
<sequence>MFTTILTTWTIWRLWRFTIQPLLRPHEPVELPYWIPWHAGAFFKDSHLLMKRAVQQLQSREPFALTLAGDRYYVATSPADIRPFFANASALSLDGFLNQVLIGFGCVSERLHTLWQRNQPSPTNPKGKSLIHLTEDLFKQHLLPGPTFNSLLSRYRGAIEELLPWNHLEAVYPTLTGKETEAISLYDLCSDFMINATQMVLFDPDLFAIDPEMTFELRAFTDEFWQLIYKSKFIDSTRVRQILAQYTKAFSTYLRLPPQTRNREACLIRTLLQTYSELGIHEEDQAAMMVMIYWAGDANAYKAAFWILAYILDMTYLRHNCPRLSSVYHEVLRLTKRDTVLRRVAQDIELGGRLLRKGSFAVIPSCQLHDSCKTYGQDSLSFNPDRFLKQPHFAILEIFSFVALVLNRFEVKLAWPDQNFPQKDESVLTFGISRPLPGDDLYVYLTRPEDVEH</sequence>
<dbReference type="RefSeq" id="XP_040805882.1">
    <property type="nucleotide sequence ID" value="XM_040946692.1"/>
</dbReference>
<dbReference type="Gene3D" id="1.10.630.10">
    <property type="entry name" value="Cytochrome P450"/>
    <property type="match status" value="1"/>
</dbReference>
<dbReference type="PANTHER" id="PTHR24304:SF2">
    <property type="entry name" value="24-HYDROXYCHOLESTEROL 7-ALPHA-HYDROXYLASE"/>
    <property type="match status" value="1"/>
</dbReference>